<sequence>MRVRVCVLPIVCRRTRSGRNIAVQQPDSAAPFDADTFADQLRARAAAAAARALPGAAVSGVRPLTGGASSLTFVADLTHSGTTAPVVLKVAPPGLAPVRNRDVLRQSRVMAALAQAPGVRVPAVLFGDEGCPPQIPPFVAMDLVAGECVEPLLEEARDAAAAPRVRARYLDAARMLGHLHRVRPARVGLGTEPVVGLGDEIDRWTRAFETVPDDLRGNYRACARALHESAPQQAEPVVNHGDYRLGNTLCEGERVTAIIDWEIWSVGDPRVDLSWLTYFTDEARHPAAPSDEPCGTPTNAEVVREYERALGRSVSDLAWFDALTRYKEAAATALLIKRARRAGAMPAAFLRMEPALPGLVDEAMTLLGH</sequence>
<dbReference type="GO" id="GO:0016740">
    <property type="term" value="F:transferase activity"/>
    <property type="evidence" value="ECO:0007669"/>
    <property type="project" value="UniProtKB-KW"/>
</dbReference>
<comment type="caution">
    <text evidence="2">The sequence shown here is derived from an EMBL/GenBank/DDBJ whole genome shotgun (WGS) entry which is preliminary data.</text>
</comment>
<proteinExistence type="predicted"/>
<evidence type="ECO:0000259" key="1">
    <source>
        <dbReference type="Pfam" id="PF01636"/>
    </source>
</evidence>
<name>A0A2S6AMV7_9NOCA</name>
<feature type="domain" description="Aminoglycoside phosphotransferase" evidence="1">
    <location>
        <begin position="61"/>
        <end position="284"/>
    </location>
</feature>
<organism evidence="2 3">
    <name type="scientific">Nocardia nova</name>
    <dbReference type="NCBI Taxonomy" id="37330"/>
    <lineage>
        <taxon>Bacteria</taxon>
        <taxon>Bacillati</taxon>
        <taxon>Actinomycetota</taxon>
        <taxon>Actinomycetes</taxon>
        <taxon>Mycobacteriales</taxon>
        <taxon>Nocardiaceae</taxon>
        <taxon>Nocardia</taxon>
    </lineage>
</organism>
<dbReference type="Gene3D" id="3.90.1200.10">
    <property type="match status" value="1"/>
</dbReference>
<dbReference type="EMBL" id="PSZC01000013">
    <property type="protein sequence ID" value="PPJ36591.1"/>
    <property type="molecule type" value="Genomic_DNA"/>
</dbReference>
<dbReference type="InterPro" id="IPR041726">
    <property type="entry name" value="ACAD10_11_N"/>
</dbReference>
<dbReference type="InterPro" id="IPR011009">
    <property type="entry name" value="Kinase-like_dom_sf"/>
</dbReference>
<dbReference type="CDD" id="cd05154">
    <property type="entry name" value="ACAD10_11_N-like"/>
    <property type="match status" value="1"/>
</dbReference>
<dbReference type="InterPro" id="IPR051678">
    <property type="entry name" value="AGP_Transferase"/>
</dbReference>
<dbReference type="InterPro" id="IPR002575">
    <property type="entry name" value="Aminoglycoside_PTrfase"/>
</dbReference>
<dbReference type="SUPFAM" id="SSF56112">
    <property type="entry name" value="Protein kinase-like (PK-like)"/>
    <property type="match status" value="1"/>
</dbReference>
<gene>
    <name evidence="2" type="ORF">C5E45_19450</name>
</gene>
<protein>
    <submittedName>
        <fullName evidence="2">Phosphotransferase family protein</fullName>
    </submittedName>
</protein>
<reference evidence="2 3" key="1">
    <citation type="submission" date="2018-02" db="EMBL/GenBank/DDBJ databases">
        <title>8 Nocardia nova and 1 Nocardia cyriacigeorgica strain used for evolution to TMP-SMX.</title>
        <authorList>
            <person name="Mehta H."/>
            <person name="Weng J."/>
            <person name="Shamoo Y."/>
        </authorList>
    </citation>
    <scope>NUCLEOTIDE SEQUENCE [LARGE SCALE GENOMIC DNA]</scope>
    <source>
        <strain evidence="2 3">MDA3139</strain>
    </source>
</reference>
<dbReference type="Proteomes" id="UP000239874">
    <property type="component" value="Unassembled WGS sequence"/>
</dbReference>
<accession>A0A2S6AMV7</accession>
<dbReference type="Gene3D" id="3.30.200.20">
    <property type="entry name" value="Phosphorylase Kinase, domain 1"/>
    <property type="match status" value="1"/>
</dbReference>
<dbReference type="PANTHER" id="PTHR21310">
    <property type="entry name" value="AMINOGLYCOSIDE PHOSPHOTRANSFERASE-RELATED-RELATED"/>
    <property type="match status" value="1"/>
</dbReference>
<dbReference type="AlphaFoldDB" id="A0A2S6AMV7"/>
<keyword evidence="2" id="KW-0808">Transferase</keyword>
<evidence type="ECO:0000313" key="2">
    <source>
        <dbReference type="EMBL" id="PPJ36591.1"/>
    </source>
</evidence>
<dbReference type="Pfam" id="PF01636">
    <property type="entry name" value="APH"/>
    <property type="match status" value="1"/>
</dbReference>
<evidence type="ECO:0000313" key="3">
    <source>
        <dbReference type="Proteomes" id="UP000239874"/>
    </source>
</evidence>